<proteinExistence type="predicted"/>
<dbReference type="Proteomes" id="UP000037510">
    <property type="component" value="Unassembled WGS sequence"/>
</dbReference>
<dbReference type="SUPFAM" id="SSF54001">
    <property type="entry name" value="Cysteine proteinases"/>
    <property type="match status" value="1"/>
</dbReference>
<feature type="region of interest" description="Disordered" evidence="1">
    <location>
        <begin position="1"/>
        <end position="20"/>
    </location>
</feature>
<dbReference type="AlphaFoldDB" id="A0A0L7KYG3"/>
<comment type="caution">
    <text evidence="2">The sequence shown here is derived from an EMBL/GenBank/DDBJ whole genome shotgun (WGS) entry which is preliminary data.</text>
</comment>
<organism evidence="2 3">
    <name type="scientific">Operophtera brumata</name>
    <name type="common">Winter moth</name>
    <name type="synonym">Phalaena brumata</name>
    <dbReference type="NCBI Taxonomy" id="104452"/>
    <lineage>
        <taxon>Eukaryota</taxon>
        <taxon>Metazoa</taxon>
        <taxon>Ecdysozoa</taxon>
        <taxon>Arthropoda</taxon>
        <taxon>Hexapoda</taxon>
        <taxon>Insecta</taxon>
        <taxon>Pterygota</taxon>
        <taxon>Neoptera</taxon>
        <taxon>Endopterygota</taxon>
        <taxon>Lepidoptera</taxon>
        <taxon>Glossata</taxon>
        <taxon>Ditrysia</taxon>
        <taxon>Geometroidea</taxon>
        <taxon>Geometridae</taxon>
        <taxon>Larentiinae</taxon>
        <taxon>Operophtera</taxon>
    </lineage>
</organism>
<dbReference type="InterPro" id="IPR038765">
    <property type="entry name" value="Papain-like_cys_pep_sf"/>
</dbReference>
<evidence type="ECO:0000313" key="2">
    <source>
        <dbReference type="EMBL" id="KOB68106.1"/>
    </source>
</evidence>
<evidence type="ECO:0000313" key="3">
    <source>
        <dbReference type="Proteomes" id="UP000037510"/>
    </source>
</evidence>
<keyword evidence="3" id="KW-1185">Reference proteome</keyword>
<evidence type="ECO:0000256" key="1">
    <source>
        <dbReference type="SAM" id="MobiDB-lite"/>
    </source>
</evidence>
<protein>
    <submittedName>
        <fullName evidence="2">Uncharacterized protein</fullName>
    </submittedName>
</protein>
<dbReference type="Gene3D" id="3.90.1720.10">
    <property type="entry name" value="endopeptidase domain like (from Nostoc punctiforme)"/>
    <property type="match status" value="1"/>
</dbReference>
<sequence length="245" mass="26648">MSVVYASDRTTSRRRGASPATVVGPTLGGALLGLWQPSRTVAQRVIAASASVFPSSSNHRRNFINTVKKGDILISTGGKSSKGIVGHAAIMASDNWVLEMPGGTSDGLEDNNRRIACDEWWDERPTQWITVYRCPDHNIANMAANWAYNNYYNPEGGDRKTVHIRYSVIAPVIASTDPSYCSKLVIQSYYYGTGSESVIDITPGIATFAAKMLVPLPVTPGSAIVPTKIPTYFLSPYELVNQGRF</sequence>
<accession>A0A0L7KYG3</accession>
<reference evidence="2 3" key="1">
    <citation type="journal article" date="2015" name="Genome Biol. Evol.">
        <title>The genome of winter moth (Operophtera brumata) provides a genomic perspective on sexual dimorphism and phenology.</title>
        <authorList>
            <person name="Derks M.F."/>
            <person name="Smit S."/>
            <person name="Salis L."/>
            <person name="Schijlen E."/>
            <person name="Bossers A."/>
            <person name="Mateman C."/>
            <person name="Pijl A.S."/>
            <person name="de Ridder D."/>
            <person name="Groenen M.A."/>
            <person name="Visser M.E."/>
            <person name="Megens H.J."/>
        </authorList>
    </citation>
    <scope>NUCLEOTIDE SEQUENCE [LARGE SCALE GENOMIC DNA]</scope>
    <source>
        <strain evidence="2">WM2013NL</strain>
        <tissue evidence="2">Head and thorax</tissue>
    </source>
</reference>
<name>A0A0L7KYG3_OPEBR</name>
<gene>
    <name evidence="2" type="ORF">OBRU01_18780</name>
</gene>
<dbReference type="EMBL" id="JTDY01004473">
    <property type="protein sequence ID" value="KOB68106.1"/>
    <property type="molecule type" value="Genomic_DNA"/>
</dbReference>